<dbReference type="Gene3D" id="1.25.10.10">
    <property type="entry name" value="Leucine-rich Repeat Variant"/>
    <property type="match status" value="1"/>
</dbReference>
<comment type="caution">
    <text evidence="5">The sequence shown here is derived from an EMBL/GenBank/DDBJ whole genome shotgun (WGS) entry which is preliminary data.</text>
</comment>
<name>A0ABR0N836_GOSAR</name>
<evidence type="ECO:0000256" key="1">
    <source>
        <dbReference type="ARBA" id="ARBA00010394"/>
    </source>
</evidence>
<dbReference type="Pfam" id="PF00514">
    <property type="entry name" value="Arm"/>
    <property type="match status" value="4"/>
</dbReference>
<accession>A0ABR0N836</accession>
<comment type="similarity">
    <text evidence="1">Belongs to the importin alpha family.</text>
</comment>
<evidence type="ECO:0000313" key="5">
    <source>
        <dbReference type="EMBL" id="KAK5786535.1"/>
    </source>
</evidence>
<sequence>MVKLVLPTLARFIHSDDVKVLTHTCWALSYLSDSTNDKIQAVIEAGVCESLVELLMHPSPLVITPSLYTVKHIVTGDDVQTHCVISHQSLSYLLNLPTNNYKKRIKKVACWIISNITTRNEKHVVIEANIIASLVYLLQNAKFDIKKEVAWAISNATFGGTQDQIRFLVIQGCIKPLCELINCPNPKVVTVCLKGLENILKVGEADKNMDTTKGVNLYAQMIDDAKG</sequence>
<dbReference type="PANTHER" id="PTHR23316">
    <property type="entry name" value="IMPORTIN ALPHA"/>
    <property type="match status" value="1"/>
</dbReference>
<dbReference type="SUPFAM" id="SSF48371">
    <property type="entry name" value="ARM repeat"/>
    <property type="match status" value="1"/>
</dbReference>
<dbReference type="SMART" id="SM00185">
    <property type="entry name" value="ARM"/>
    <property type="match status" value="5"/>
</dbReference>
<dbReference type="Proteomes" id="UP001358586">
    <property type="component" value="Chromosome 11"/>
</dbReference>
<dbReference type="InterPro" id="IPR011989">
    <property type="entry name" value="ARM-like"/>
</dbReference>
<evidence type="ECO:0000256" key="2">
    <source>
        <dbReference type="ARBA" id="ARBA00022448"/>
    </source>
</evidence>
<keyword evidence="2" id="KW-0813">Transport</keyword>
<evidence type="ECO:0000256" key="4">
    <source>
        <dbReference type="ARBA" id="ARBA00022927"/>
    </source>
</evidence>
<evidence type="ECO:0000313" key="6">
    <source>
        <dbReference type="Proteomes" id="UP001358586"/>
    </source>
</evidence>
<gene>
    <name evidence="5" type="ORF">PVK06_041172</name>
</gene>
<reference evidence="5 6" key="1">
    <citation type="submission" date="2023-03" db="EMBL/GenBank/DDBJ databases">
        <title>WGS of Gossypium arboreum.</title>
        <authorList>
            <person name="Yu D."/>
        </authorList>
    </citation>
    <scope>NUCLEOTIDE SEQUENCE [LARGE SCALE GENOMIC DNA]</scope>
    <source>
        <tissue evidence="5">Leaf</tissue>
    </source>
</reference>
<keyword evidence="3" id="KW-0677">Repeat</keyword>
<dbReference type="InterPro" id="IPR016024">
    <property type="entry name" value="ARM-type_fold"/>
</dbReference>
<evidence type="ECO:0008006" key="7">
    <source>
        <dbReference type="Google" id="ProtNLM"/>
    </source>
</evidence>
<keyword evidence="6" id="KW-1185">Reference proteome</keyword>
<protein>
    <recommendedName>
        <fullName evidence="7">Importin subunit alpha-1-like</fullName>
    </recommendedName>
</protein>
<keyword evidence="4" id="KW-0653">Protein transport</keyword>
<evidence type="ECO:0000256" key="3">
    <source>
        <dbReference type="ARBA" id="ARBA00022737"/>
    </source>
</evidence>
<organism evidence="5 6">
    <name type="scientific">Gossypium arboreum</name>
    <name type="common">Tree cotton</name>
    <name type="synonym">Gossypium nanking</name>
    <dbReference type="NCBI Taxonomy" id="29729"/>
    <lineage>
        <taxon>Eukaryota</taxon>
        <taxon>Viridiplantae</taxon>
        <taxon>Streptophyta</taxon>
        <taxon>Embryophyta</taxon>
        <taxon>Tracheophyta</taxon>
        <taxon>Spermatophyta</taxon>
        <taxon>Magnoliopsida</taxon>
        <taxon>eudicotyledons</taxon>
        <taxon>Gunneridae</taxon>
        <taxon>Pentapetalae</taxon>
        <taxon>rosids</taxon>
        <taxon>malvids</taxon>
        <taxon>Malvales</taxon>
        <taxon>Malvaceae</taxon>
        <taxon>Malvoideae</taxon>
        <taxon>Gossypium</taxon>
    </lineage>
</organism>
<dbReference type="InterPro" id="IPR000225">
    <property type="entry name" value="Armadillo"/>
</dbReference>
<proteinExistence type="inferred from homology"/>
<dbReference type="EMBL" id="JARKNE010000011">
    <property type="protein sequence ID" value="KAK5786535.1"/>
    <property type="molecule type" value="Genomic_DNA"/>
</dbReference>